<accession>A0A838CQL5</accession>
<keyword evidence="1" id="KW-0472">Membrane</keyword>
<dbReference type="AlphaFoldDB" id="A0A838CQL5"/>
<evidence type="ECO:0000313" key="2">
    <source>
        <dbReference type="EMBL" id="MBA2174178.1"/>
    </source>
</evidence>
<keyword evidence="3" id="KW-1185">Reference proteome</keyword>
<comment type="caution">
    <text evidence="2">The sequence shown here is derived from an EMBL/GenBank/DDBJ whole genome shotgun (WGS) entry which is preliminary data.</text>
</comment>
<proteinExistence type="predicted"/>
<feature type="transmembrane region" description="Helical" evidence="1">
    <location>
        <begin position="31"/>
        <end position="47"/>
    </location>
</feature>
<protein>
    <submittedName>
        <fullName evidence="2">Uncharacterized protein</fullName>
    </submittedName>
</protein>
<dbReference type="RefSeq" id="WP_181471190.1">
    <property type="nucleotide sequence ID" value="NZ_JACEFG010000001.1"/>
</dbReference>
<keyword evidence="1" id="KW-0812">Transmembrane</keyword>
<dbReference type="Proteomes" id="UP000571017">
    <property type="component" value="Unassembled WGS sequence"/>
</dbReference>
<evidence type="ECO:0000256" key="1">
    <source>
        <dbReference type="SAM" id="Phobius"/>
    </source>
</evidence>
<evidence type="ECO:0000313" key="3">
    <source>
        <dbReference type="Proteomes" id="UP000571017"/>
    </source>
</evidence>
<organism evidence="2 3">
    <name type="scientific">Halobacillus locisalis</name>
    <dbReference type="NCBI Taxonomy" id="220753"/>
    <lineage>
        <taxon>Bacteria</taxon>
        <taxon>Bacillati</taxon>
        <taxon>Bacillota</taxon>
        <taxon>Bacilli</taxon>
        <taxon>Bacillales</taxon>
        <taxon>Bacillaceae</taxon>
        <taxon>Halobacillus</taxon>
    </lineage>
</organism>
<sequence length="58" mass="7120">MSHEKLYWLMMPPFLIMALIAYFFLPFDYRNSAFVVLVLFWTTYYGLKYQLVKKANRE</sequence>
<reference evidence="2 3" key="1">
    <citation type="journal article" date="2004" name="Extremophiles">
        <title>Halobacillus locisalis sp. nov., a halophilic bacterium isolated from a marine solar saltern of the Yellow Sea in Korea.</title>
        <authorList>
            <person name="Yoon J.H."/>
            <person name="Kang K.H."/>
            <person name="Oh T.K."/>
            <person name="Park Y.H."/>
        </authorList>
    </citation>
    <scope>NUCLEOTIDE SEQUENCE [LARGE SCALE GENOMIC DNA]</scope>
    <source>
        <strain evidence="2 3">KCTC 3788</strain>
    </source>
</reference>
<name>A0A838CQL5_9BACI</name>
<feature type="transmembrane region" description="Helical" evidence="1">
    <location>
        <begin position="7"/>
        <end position="25"/>
    </location>
</feature>
<gene>
    <name evidence="2" type="ORF">H0266_04595</name>
</gene>
<dbReference type="EMBL" id="JACEFG010000001">
    <property type="protein sequence ID" value="MBA2174178.1"/>
    <property type="molecule type" value="Genomic_DNA"/>
</dbReference>
<keyword evidence="1" id="KW-1133">Transmembrane helix</keyword>